<name>A0A0N4ZBV0_PARTI</name>
<dbReference type="AlphaFoldDB" id="A0A0N4ZBV0"/>
<protein>
    <submittedName>
        <fullName evidence="2">F-box domain-containing protein</fullName>
    </submittedName>
</protein>
<organism evidence="1 2">
    <name type="scientific">Parastrongyloides trichosuri</name>
    <name type="common">Possum-specific nematode worm</name>
    <dbReference type="NCBI Taxonomy" id="131310"/>
    <lineage>
        <taxon>Eukaryota</taxon>
        <taxon>Metazoa</taxon>
        <taxon>Ecdysozoa</taxon>
        <taxon>Nematoda</taxon>
        <taxon>Chromadorea</taxon>
        <taxon>Rhabditida</taxon>
        <taxon>Tylenchina</taxon>
        <taxon>Panagrolaimomorpha</taxon>
        <taxon>Strongyloidoidea</taxon>
        <taxon>Strongyloididae</taxon>
        <taxon>Parastrongyloides</taxon>
    </lineage>
</organism>
<accession>A0A0N4ZBV0</accession>
<keyword evidence="1" id="KW-1185">Reference proteome</keyword>
<reference evidence="2" key="1">
    <citation type="submission" date="2017-02" db="UniProtKB">
        <authorList>
            <consortium name="WormBaseParasite"/>
        </authorList>
    </citation>
    <scope>IDENTIFICATION</scope>
</reference>
<proteinExistence type="predicted"/>
<dbReference type="WBParaSite" id="PTRK_0000500800.1">
    <property type="protein sequence ID" value="PTRK_0000500800.1"/>
    <property type="gene ID" value="PTRK_0000500800"/>
</dbReference>
<dbReference type="Proteomes" id="UP000038045">
    <property type="component" value="Unplaced"/>
</dbReference>
<dbReference type="SUPFAM" id="SSF52047">
    <property type="entry name" value="RNI-like"/>
    <property type="match status" value="1"/>
</dbReference>
<evidence type="ECO:0000313" key="2">
    <source>
        <dbReference type="WBParaSite" id="PTRK_0000500800.1"/>
    </source>
</evidence>
<sequence>MEQIEPVEEVLLNDYLVGNIMKSVTTYQDLQNAANVKPYLKYYIDRISVASKCEFWKKTYILIINDNGNTSQQCMYDGKYRFLFMNDLSLQRELDYLKATSSEVLNQMHEIEFCIEDRRTRRNVNDTIEYGRKIANFIDSMFDIYKNSSILKFVDYNNNFVSSIYLDTIQNLTSKAIKKILNLNIVAIVNFSSSGRTLNDDFLQSLTNLEEIGILKKNNPQSNNDEAVVSFLQQVNIKSLIVNFLEFKFTYSQQVFRNLLTVSERKNLKLRLNYHSPLRALLREKSTSGSDIPYNFFHSIIELRISFAKMTTFNAYLSEFPNLETLGMIIELHSQCKIKLKKITRKGFLERHHNMDNVVNLTKLKEVTIFVADVKLNEKKEVADVYQILLTYILRNLPKEIKRLWISYSGCLTNEMMTSIRTRHQLLEALSLRNVRFAKYDCLVDLNSLKFLHLVGTERVQIPENVEHLIVEYEAERFNYNLKNNNKAIKTWNVDETTFPSLRNYIFMKIDLEIRVNIYFKSIKSLCFGQKMIQKAQKNWNWKDFFEF</sequence>
<evidence type="ECO:0000313" key="1">
    <source>
        <dbReference type="Proteomes" id="UP000038045"/>
    </source>
</evidence>